<proteinExistence type="predicted"/>
<evidence type="ECO:0000313" key="1">
    <source>
        <dbReference type="EnsemblMetazoa" id="OVOC2698.1"/>
    </source>
</evidence>
<dbReference type="EnsemblMetazoa" id="OVOC2698.1">
    <property type="protein sequence ID" value="OVOC2698.1"/>
    <property type="gene ID" value="WBGene00239507"/>
</dbReference>
<dbReference type="Proteomes" id="UP000024404">
    <property type="component" value="Unassembled WGS sequence"/>
</dbReference>
<dbReference type="AlphaFoldDB" id="A0A8R1TQ35"/>
<evidence type="ECO:0000313" key="2">
    <source>
        <dbReference type="Proteomes" id="UP000024404"/>
    </source>
</evidence>
<reference evidence="2" key="1">
    <citation type="submission" date="2013-10" db="EMBL/GenBank/DDBJ databases">
        <title>Genome sequencing of Onchocerca volvulus.</title>
        <authorList>
            <person name="Cotton J."/>
            <person name="Tsai J."/>
            <person name="Stanley E."/>
            <person name="Tracey A."/>
            <person name="Holroyd N."/>
            <person name="Lustigman S."/>
            <person name="Berriman M."/>
        </authorList>
    </citation>
    <scope>NUCLEOTIDE SEQUENCE</scope>
</reference>
<keyword evidence="2" id="KW-1185">Reference proteome</keyword>
<sequence length="80" mass="9286">MMCGTVNKLDAKVFEKQYCRRHNNYLRCPLLPSAQFHSPPSYPALFFVPPFALIEERNIPTSFNRPFQRNGCRGQKSILP</sequence>
<name>A0A8R1TQ35_ONCVO</name>
<protein>
    <submittedName>
        <fullName evidence="1">Uncharacterized protein</fullName>
    </submittedName>
</protein>
<dbReference type="EMBL" id="CMVM020000075">
    <property type="status" value="NOT_ANNOTATED_CDS"/>
    <property type="molecule type" value="Genomic_DNA"/>
</dbReference>
<organism evidence="1 2">
    <name type="scientific">Onchocerca volvulus</name>
    <dbReference type="NCBI Taxonomy" id="6282"/>
    <lineage>
        <taxon>Eukaryota</taxon>
        <taxon>Metazoa</taxon>
        <taxon>Ecdysozoa</taxon>
        <taxon>Nematoda</taxon>
        <taxon>Chromadorea</taxon>
        <taxon>Rhabditida</taxon>
        <taxon>Spirurina</taxon>
        <taxon>Spiruromorpha</taxon>
        <taxon>Filarioidea</taxon>
        <taxon>Onchocercidae</taxon>
        <taxon>Onchocerca</taxon>
    </lineage>
</organism>
<accession>A0A8R1TQ35</accession>
<reference evidence="1" key="2">
    <citation type="submission" date="2022-06" db="UniProtKB">
        <authorList>
            <consortium name="EnsemblMetazoa"/>
        </authorList>
    </citation>
    <scope>IDENTIFICATION</scope>
</reference>